<accession>A0A1F5KU52</accession>
<gene>
    <name evidence="1" type="ORF">A3B45_00990</name>
</gene>
<proteinExistence type="predicted"/>
<reference evidence="1 2" key="1">
    <citation type="journal article" date="2016" name="Nat. Commun.">
        <title>Thousands of microbial genomes shed light on interconnected biogeochemical processes in an aquifer system.</title>
        <authorList>
            <person name="Anantharaman K."/>
            <person name="Brown C.T."/>
            <person name="Hug L.A."/>
            <person name="Sharon I."/>
            <person name="Castelle C.J."/>
            <person name="Probst A.J."/>
            <person name="Thomas B.C."/>
            <person name="Singh A."/>
            <person name="Wilkins M.J."/>
            <person name="Karaoz U."/>
            <person name="Brodie E.L."/>
            <person name="Williams K.H."/>
            <person name="Hubbard S.S."/>
            <person name="Banfield J.F."/>
        </authorList>
    </citation>
    <scope>NUCLEOTIDE SEQUENCE [LARGE SCALE GENOMIC DNA]</scope>
</reference>
<name>A0A1F5KU52_9BACT</name>
<dbReference type="Proteomes" id="UP000178565">
    <property type="component" value="Unassembled WGS sequence"/>
</dbReference>
<comment type="caution">
    <text evidence="1">The sequence shown here is derived from an EMBL/GenBank/DDBJ whole genome shotgun (WGS) entry which is preliminary data.</text>
</comment>
<protein>
    <recommendedName>
        <fullName evidence="3">Type 4 fimbrial biogenesis protein PilX N-terminal domain-containing protein</fullName>
    </recommendedName>
</protein>
<dbReference type="EMBL" id="MFDM01000007">
    <property type="protein sequence ID" value="OGE44151.1"/>
    <property type="molecule type" value="Genomic_DNA"/>
</dbReference>
<evidence type="ECO:0000313" key="1">
    <source>
        <dbReference type="EMBL" id="OGE44151.1"/>
    </source>
</evidence>
<dbReference type="STRING" id="1797785.A3B45_00990"/>
<sequence length="130" mass="13938">MKMKKQAGQALITLIFFTVIATTITTAAVSVLFTNTLSTATAEVGLKAYYAAESGAEEGFLRLLRHPAYGSTETFNQTFEVGEGQAKVTIENGNIISVGSILNGSVVRKVEVQTQLNNGAFTVTSWKEID</sequence>
<organism evidence="1 2">
    <name type="scientific">Candidatus Daviesbacteria bacterium RIFCSPLOWO2_01_FULL_39_12</name>
    <dbReference type="NCBI Taxonomy" id="1797785"/>
    <lineage>
        <taxon>Bacteria</taxon>
        <taxon>Candidatus Daviesiibacteriota</taxon>
    </lineage>
</organism>
<evidence type="ECO:0008006" key="3">
    <source>
        <dbReference type="Google" id="ProtNLM"/>
    </source>
</evidence>
<dbReference type="AlphaFoldDB" id="A0A1F5KU52"/>
<evidence type="ECO:0000313" key="2">
    <source>
        <dbReference type="Proteomes" id="UP000178565"/>
    </source>
</evidence>